<dbReference type="SUPFAM" id="SSF53474">
    <property type="entry name" value="alpha/beta-Hydrolases"/>
    <property type="match status" value="1"/>
</dbReference>
<comment type="caution">
    <text evidence="1">The sequence shown here is derived from an EMBL/GenBank/DDBJ whole genome shotgun (WGS) entry which is preliminary data.</text>
</comment>
<keyword evidence="2" id="KW-1185">Reference proteome</keyword>
<dbReference type="Gene3D" id="3.40.50.1820">
    <property type="entry name" value="alpha/beta hydrolase"/>
    <property type="match status" value="1"/>
</dbReference>
<evidence type="ECO:0000313" key="2">
    <source>
        <dbReference type="Proteomes" id="UP000597444"/>
    </source>
</evidence>
<evidence type="ECO:0008006" key="3">
    <source>
        <dbReference type="Google" id="ProtNLM"/>
    </source>
</evidence>
<protein>
    <recommendedName>
        <fullName evidence="3">AB hydrolase-1 domain-containing protein</fullName>
    </recommendedName>
</protein>
<dbReference type="AlphaFoldDB" id="A0A8J3J3B6"/>
<accession>A0A8J3J3B6</accession>
<name>A0A8J3J3B6_9CHLR</name>
<reference evidence="1" key="1">
    <citation type="submission" date="2020-10" db="EMBL/GenBank/DDBJ databases">
        <title>Taxonomic study of unclassified bacteria belonging to the class Ktedonobacteria.</title>
        <authorList>
            <person name="Yabe S."/>
            <person name="Wang C.M."/>
            <person name="Zheng Y."/>
            <person name="Sakai Y."/>
            <person name="Cavaletti L."/>
            <person name="Monciardini P."/>
            <person name="Donadio S."/>
        </authorList>
    </citation>
    <scope>NUCLEOTIDE SEQUENCE</scope>
    <source>
        <strain evidence="1">ID150040</strain>
    </source>
</reference>
<sequence length="72" mass="7747">MLWLLTSADMGKPSDPAISSNTPNYIWAGDIIGLLDALGEQQAIVVGHDWGAIIAWDLALLRPEPTFLAVES</sequence>
<dbReference type="InterPro" id="IPR029058">
    <property type="entry name" value="AB_hydrolase_fold"/>
</dbReference>
<proteinExistence type="predicted"/>
<dbReference type="EMBL" id="BNJK01000002">
    <property type="protein sequence ID" value="GHO99996.1"/>
    <property type="molecule type" value="Genomic_DNA"/>
</dbReference>
<evidence type="ECO:0000313" key="1">
    <source>
        <dbReference type="EMBL" id="GHO99996.1"/>
    </source>
</evidence>
<organism evidence="1 2">
    <name type="scientific">Reticulibacter mediterranei</name>
    <dbReference type="NCBI Taxonomy" id="2778369"/>
    <lineage>
        <taxon>Bacteria</taxon>
        <taxon>Bacillati</taxon>
        <taxon>Chloroflexota</taxon>
        <taxon>Ktedonobacteria</taxon>
        <taxon>Ktedonobacterales</taxon>
        <taxon>Reticulibacteraceae</taxon>
        <taxon>Reticulibacter</taxon>
    </lineage>
</organism>
<dbReference type="Proteomes" id="UP000597444">
    <property type="component" value="Unassembled WGS sequence"/>
</dbReference>
<gene>
    <name evidence="1" type="ORF">KSF_100440</name>
</gene>